<accession>A0A915YH73</accession>
<dbReference type="RefSeq" id="WP_264788256.1">
    <property type="nucleotide sequence ID" value="NZ_AP026867.1"/>
</dbReference>
<evidence type="ECO:0000313" key="3">
    <source>
        <dbReference type="EMBL" id="BDS12916.1"/>
    </source>
</evidence>
<organism evidence="3 4">
    <name type="scientific">Aureispira anguillae</name>
    <dbReference type="NCBI Taxonomy" id="2864201"/>
    <lineage>
        <taxon>Bacteria</taxon>
        <taxon>Pseudomonadati</taxon>
        <taxon>Bacteroidota</taxon>
        <taxon>Saprospiria</taxon>
        <taxon>Saprospirales</taxon>
        <taxon>Saprospiraceae</taxon>
        <taxon>Aureispira</taxon>
    </lineage>
</organism>
<evidence type="ECO:0000313" key="4">
    <source>
        <dbReference type="Proteomes" id="UP001060919"/>
    </source>
</evidence>
<dbReference type="Gene3D" id="3.30.565.40">
    <property type="entry name" value="Fervidobacterium nodosum Rt17-B1 like"/>
    <property type="match status" value="1"/>
</dbReference>
<feature type="domain" description="DUF3298" evidence="1">
    <location>
        <begin position="200"/>
        <end position="280"/>
    </location>
</feature>
<evidence type="ECO:0000259" key="1">
    <source>
        <dbReference type="Pfam" id="PF11738"/>
    </source>
</evidence>
<dbReference type="KEGG" id="aup:AsAng_0036410"/>
<dbReference type="Proteomes" id="UP001060919">
    <property type="component" value="Chromosome"/>
</dbReference>
<dbReference type="Pfam" id="PF13739">
    <property type="entry name" value="PdaC"/>
    <property type="match status" value="1"/>
</dbReference>
<name>A0A915YH73_9BACT</name>
<dbReference type="EMBL" id="AP026867">
    <property type="protein sequence ID" value="BDS12916.1"/>
    <property type="molecule type" value="Genomic_DNA"/>
</dbReference>
<dbReference type="InterPro" id="IPR037126">
    <property type="entry name" value="PdaC/RsiV-like_sf"/>
</dbReference>
<dbReference type="PROSITE" id="PS51257">
    <property type="entry name" value="PROKAR_LIPOPROTEIN"/>
    <property type="match status" value="1"/>
</dbReference>
<sequence length="312" mass="35524">MNKWGAISICVFSLAVVIACIDNKTTREVEQTAIQGTLTEAEELPYQLVSNLDTFNYSIQLDYKLEKNAKDHTQKDITKIVFSYPIIDTLPQQNAVLDSIRDRIETLLLQDGIGQKSAKDLEARMTQFMEEYKEHKKEMEEFDLPSGNWVFEMTIDVLLNTPTLMSLKIHKLEFTGGAHANTWTSYLNLNLKTGEVLSLDDLFLENYQTELLAISEAAFKQKVNLDADTNLIETHYEFNAGDFMLPPNFSIGSTGLHFHYNPYDLGPFALGAISFKIPYQKIRSIINTNILELEPIKYKATSPKKESSLEFN</sequence>
<evidence type="ECO:0000259" key="2">
    <source>
        <dbReference type="Pfam" id="PF13739"/>
    </source>
</evidence>
<dbReference type="Pfam" id="PF11738">
    <property type="entry name" value="DUF3298"/>
    <property type="match status" value="1"/>
</dbReference>
<keyword evidence="4" id="KW-1185">Reference proteome</keyword>
<dbReference type="InterPro" id="IPR021729">
    <property type="entry name" value="DUF3298"/>
</dbReference>
<proteinExistence type="predicted"/>
<dbReference type="Gene3D" id="3.90.640.20">
    <property type="entry name" value="Heat-shock cognate protein, ATPase"/>
    <property type="match status" value="1"/>
</dbReference>
<reference evidence="3" key="1">
    <citation type="submission" date="2022-09" db="EMBL/GenBank/DDBJ databases">
        <title>Aureispira anguillicida sp. nov., isolated from Leptocephalus of Japanese eel Anguilla japonica.</title>
        <authorList>
            <person name="Yuasa K."/>
            <person name="Mekata T."/>
            <person name="Ikunari K."/>
        </authorList>
    </citation>
    <scope>NUCLEOTIDE SEQUENCE</scope>
    <source>
        <strain evidence="3">EL160426</strain>
    </source>
</reference>
<dbReference type="AlphaFoldDB" id="A0A915YH73"/>
<protein>
    <submittedName>
        <fullName evidence="3">DUF3298 and DUF4163 domain-containing protein</fullName>
    </submittedName>
</protein>
<dbReference type="InterPro" id="IPR025303">
    <property type="entry name" value="PdaC"/>
</dbReference>
<feature type="domain" description="Deacetylase PdaC" evidence="2">
    <location>
        <begin position="73"/>
        <end position="182"/>
    </location>
</feature>
<gene>
    <name evidence="3" type="ORF">AsAng_0036410</name>
</gene>